<keyword evidence="1" id="KW-0812">Transmembrane</keyword>
<evidence type="ECO:0000256" key="1">
    <source>
        <dbReference type="SAM" id="Phobius"/>
    </source>
</evidence>
<keyword evidence="1" id="KW-0472">Membrane</keyword>
<gene>
    <name evidence="2" type="ORF">T10_4854</name>
</gene>
<comment type="caution">
    <text evidence="2">The sequence shown here is derived from an EMBL/GenBank/DDBJ whole genome shotgun (WGS) entry which is preliminary data.</text>
</comment>
<accession>A0A0V1MFN6</accession>
<evidence type="ECO:0000313" key="3">
    <source>
        <dbReference type="Proteomes" id="UP000054843"/>
    </source>
</evidence>
<organism evidence="2 3">
    <name type="scientific">Trichinella papuae</name>
    <dbReference type="NCBI Taxonomy" id="268474"/>
    <lineage>
        <taxon>Eukaryota</taxon>
        <taxon>Metazoa</taxon>
        <taxon>Ecdysozoa</taxon>
        <taxon>Nematoda</taxon>
        <taxon>Enoplea</taxon>
        <taxon>Dorylaimia</taxon>
        <taxon>Trichinellida</taxon>
        <taxon>Trichinellidae</taxon>
        <taxon>Trichinella</taxon>
    </lineage>
</organism>
<dbReference type="AlphaFoldDB" id="A0A0V1MFN6"/>
<dbReference type="Proteomes" id="UP000054843">
    <property type="component" value="Unassembled WGS sequence"/>
</dbReference>
<keyword evidence="3" id="KW-1185">Reference proteome</keyword>
<reference evidence="2 3" key="1">
    <citation type="submission" date="2015-01" db="EMBL/GenBank/DDBJ databases">
        <title>Evolution of Trichinella species and genotypes.</title>
        <authorList>
            <person name="Korhonen P.K."/>
            <person name="Edoardo P."/>
            <person name="Giuseppe L.R."/>
            <person name="Gasser R.B."/>
        </authorList>
    </citation>
    <scope>NUCLEOTIDE SEQUENCE [LARGE SCALE GENOMIC DNA]</scope>
    <source>
        <strain evidence="2">ISS1980</strain>
    </source>
</reference>
<name>A0A0V1MFN6_9BILA</name>
<protein>
    <submittedName>
        <fullName evidence="2">Uncharacterized protein</fullName>
    </submittedName>
</protein>
<sequence length="137" mass="15372">MDMNCTFSGKLLCNIPLRAISHMSLLLSFQTCAAILYSSIMKLQRIISGKTDVQTFGQKFRQWITVVGQKQTVVAQWRHGNANLTKIIQVLQYGHFAQQQAVGNAFCGHEAGHQMIHRTCFTAVWSQAERVEASESV</sequence>
<keyword evidence="1" id="KW-1133">Transmembrane helix</keyword>
<feature type="transmembrane region" description="Helical" evidence="1">
    <location>
        <begin position="20"/>
        <end position="40"/>
    </location>
</feature>
<evidence type="ECO:0000313" key="2">
    <source>
        <dbReference type="EMBL" id="KRZ70715.1"/>
    </source>
</evidence>
<dbReference type="EMBL" id="JYDO01000109">
    <property type="protein sequence ID" value="KRZ70715.1"/>
    <property type="molecule type" value="Genomic_DNA"/>
</dbReference>
<proteinExistence type="predicted"/>